<feature type="non-terminal residue" evidence="2">
    <location>
        <position position="1"/>
    </location>
</feature>
<evidence type="ECO:0000313" key="2">
    <source>
        <dbReference type="EMBL" id="CAA9431179.1"/>
    </source>
</evidence>
<feature type="region of interest" description="Disordered" evidence="1">
    <location>
        <begin position="1"/>
        <end position="152"/>
    </location>
</feature>
<dbReference type="EMBL" id="CADCUW010000389">
    <property type="protein sequence ID" value="CAA9431179.1"/>
    <property type="molecule type" value="Genomic_DNA"/>
</dbReference>
<protein>
    <submittedName>
        <fullName evidence="2">Transcriptional regulator, MarR family</fullName>
    </submittedName>
</protein>
<proteinExistence type="predicted"/>
<organism evidence="2">
    <name type="scientific">uncultured Rubrobacteraceae bacterium</name>
    <dbReference type="NCBI Taxonomy" id="349277"/>
    <lineage>
        <taxon>Bacteria</taxon>
        <taxon>Bacillati</taxon>
        <taxon>Actinomycetota</taxon>
        <taxon>Rubrobacteria</taxon>
        <taxon>Rubrobacterales</taxon>
        <taxon>Rubrobacteraceae</taxon>
        <taxon>environmental samples</taxon>
    </lineage>
</organism>
<feature type="compositionally biased region" description="Basic and acidic residues" evidence="1">
    <location>
        <begin position="138"/>
        <end position="152"/>
    </location>
</feature>
<name>A0A6J4Q8W3_9ACTN</name>
<gene>
    <name evidence="2" type="ORF">AVDCRST_MAG01-01-2938</name>
</gene>
<accession>A0A6J4Q8W3</accession>
<feature type="compositionally biased region" description="Basic and acidic residues" evidence="1">
    <location>
        <begin position="28"/>
        <end position="56"/>
    </location>
</feature>
<feature type="non-terminal residue" evidence="2">
    <location>
        <position position="152"/>
    </location>
</feature>
<sequence length="152" mass="16226">EEQRGRGCPSGQRDDRVRAGEGVQGAPGERRGDAGRVRAARRAGDGPDRALAERRPAGRRARLQARRGAPYHHEDAPAPEQLRPRGAAPRSRRRPQLPGLSDGEGSRPGRSRIPVLGAGRAADVRGPRPIRAAGTRQAADEGAGRAGREHEL</sequence>
<reference evidence="2" key="1">
    <citation type="submission" date="2020-02" db="EMBL/GenBank/DDBJ databases">
        <authorList>
            <person name="Meier V. D."/>
        </authorList>
    </citation>
    <scope>NUCLEOTIDE SEQUENCE</scope>
    <source>
        <strain evidence="2">AVDCRST_MAG01</strain>
    </source>
</reference>
<dbReference type="AlphaFoldDB" id="A0A6J4Q8W3"/>
<evidence type="ECO:0000256" key="1">
    <source>
        <dbReference type="SAM" id="MobiDB-lite"/>
    </source>
</evidence>